<dbReference type="Pfam" id="PF03883">
    <property type="entry name" value="H2O2_YaaD"/>
    <property type="match status" value="1"/>
</dbReference>
<dbReference type="Proteomes" id="UP001281731">
    <property type="component" value="Unassembled WGS sequence"/>
</dbReference>
<reference evidence="1" key="1">
    <citation type="submission" date="2023-10" db="EMBL/GenBank/DDBJ databases">
        <title>Whole Genome based description of the genera Actinobaculum and Actinotignum reveals a complex phylogenetic relationship within the species included in the genus Actinotignum.</title>
        <authorList>
            <person name="Jensen C.S."/>
            <person name="Dargis R."/>
            <person name="Kemp M."/>
            <person name="Christensen J.J."/>
        </authorList>
    </citation>
    <scope>NUCLEOTIDE SEQUENCE</scope>
    <source>
        <strain evidence="1">SLA_B511</strain>
    </source>
</reference>
<dbReference type="InterPro" id="IPR005583">
    <property type="entry name" value="YaaA"/>
</dbReference>
<name>A0AAW9HVV9_9ACTO</name>
<protein>
    <submittedName>
        <fullName evidence="1">Peroxide stress protein YaaA</fullName>
    </submittedName>
</protein>
<sequence length="111" mass="12097">MLILLPPSAGKTAPQSGPTLDLVSLYLPEFTQLREEIIDILQKVSASKDALKLLKAGPKIETEILSQVVLYSQPCSKAQNIYTGVLYDATDFPTLTPKQAHKHYPETVGCG</sequence>
<dbReference type="AlphaFoldDB" id="A0AAW9HVV9"/>
<gene>
    <name evidence="1" type="primary">yaaA</name>
    <name evidence="1" type="ORF">R6G80_01915</name>
</gene>
<evidence type="ECO:0000313" key="2">
    <source>
        <dbReference type="Proteomes" id="UP001281731"/>
    </source>
</evidence>
<dbReference type="EMBL" id="JAWNGC010000002">
    <property type="protein sequence ID" value="MDY5154482.1"/>
    <property type="molecule type" value="Genomic_DNA"/>
</dbReference>
<proteinExistence type="predicted"/>
<organism evidence="1 2">
    <name type="scientific">Actinotignum urinale</name>
    <dbReference type="NCBI Taxonomy" id="190146"/>
    <lineage>
        <taxon>Bacteria</taxon>
        <taxon>Bacillati</taxon>
        <taxon>Actinomycetota</taxon>
        <taxon>Actinomycetes</taxon>
        <taxon>Actinomycetales</taxon>
        <taxon>Actinomycetaceae</taxon>
        <taxon>Actinotignum</taxon>
    </lineage>
</organism>
<dbReference type="RefSeq" id="WP_320756300.1">
    <property type="nucleotide sequence ID" value="NZ_JAWNGC010000002.1"/>
</dbReference>
<comment type="caution">
    <text evidence="1">The sequence shown here is derived from an EMBL/GenBank/DDBJ whole genome shotgun (WGS) entry which is preliminary data.</text>
</comment>
<evidence type="ECO:0000313" key="1">
    <source>
        <dbReference type="EMBL" id="MDY5154482.1"/>
    </source>
</evidence>
<accession>A0AAW9HVV9</accession>